<reference evidence="2 3" key="2">
    <citation type="submission" date="2024-05" db="EMBL/GenBank/DDBJ databases">
        <authorList>
            <person name="Chen Y."/>
            <person name="Shah S."/>
            <person name="Dougan E. K."/>
            <person name="Thang M."/>
            <person name="Chan C."/>
        </authorList>
    </citation>
    <scope>NUCLEOTIDE SEQUENCE [LARGE SCALE GENOMIC DNA]</scope>
</reference>
<keyword evidence="2" id="KW-0808">Transferase</keyword>
<keyword evidence="3" id="KW-1185">Reference proteome</keyword>
<comment type="caution">
    <text evidence="1">The sequence shown here is derived from an EMBL/GenBank/DDBJ whole genome shotgun (WGS) entry which is preliminary data.</text>
</comment>
<keyword evidence="2" id="KW-0418">Kinase</keyword>
<gene>
    <name evidence="1" type="ORF">C1SCF055_LOCUS21365</name>
</gene>
<proteinExistence type="predicted"/>
<dbReference type="EMBL" id="CAMXCT020001990">
    <property type="protein sequence ID" value="CAL1148117.1"/>
    <property type="molecule type" value="Genomic_DNA"/>
</dbReference>
<evidence type="ECO:0000313" key="1">
    <source>
        <dbReference type="EMBL" id="CAI3994742.1"/>
    </source>
</evidence>
<evidence type="ECO:0000313" key="2">
    <source>
        <dbReference type="EMBL" id="CAL4782054.1"/>
    </source>
</evidence>
<accession>A0A9P1CLY4</accession>
<protein>
    <submittedName>
        <fullName evidence="2">Dihydroxyacetone kinase</fullName>
    </submittedName>
</protein>
<dbReference type="EMBL" id="CAMXCT010001990">
    <property type="protein sequence ID" value="CAI3994742.1"/>
    <property type="molecule type" value="Genomic_DNA"/>
</dbReference>
<dbReference type="OrthoDB" id="1724672at2759"/>
<dbReference type="GO" id="GO:0016301">
    <property type="term" value="F:kinase activity"/>
    <property type="evidence" value="ECO:0007669"/>
    <property type="project" value="UniProtKB-KW"/>
</dbReference>
<name>A0A9P1CLY4_9DINO</name>
<dbReference type="AlphaFoldDB" id="A0A9P1CLY4"/>
<evidence type="ECO:0000313" key="3">
    <source>
        <dbReference type="Proteomes" id="UP001152797"/>
    </source>
</evidence>
<organism evidence="1">
    <name type="scientific">Cladocopium goreaui</name>
    <dbReference type="NCBI Taxonomy" id="2562237"/>
    <lineage>
        <taxon>Eukaryota</taxon>
        <taxon>Sar</taxon>
        <taxon>Alveolata</taxon>
        <taxon>Dinophyceae</taxon>
        <taxon>Suessiales</taxon>
        <taxon>Symbiodiniaceae</taxon>
        <taxon>Cladocopium</taxon>
    </lineage>
</organism>
<dbReference type="Proteomes" id="UP001152797">
    <property type="component" value="Unassembled WGS sequence"/>
</dbReference>
<reference evidence="1" key="1">
    <citation type="submission" date="2022-10" db="EMBL/GenBank/DDBJ databases">
        <authorList>
            <person name="Chen Y."/>
            <person name="Dougan E. K."/>
            <person name="Chan C."/>
            <person name="Rhodes N."/>
            <person name="Thang M."/>
        </authorList>
    </citation>
    <scope>NUCLEOTIDE SEQUENCE</scope>
</reference>
<dbReference type="EMBL" id="CAMXCT030001990">
    <property type="protein sequence ID" value="CAL4782054.1"/>
    <property type="molecule type" value="Genomic_DNA"/>
</dbReference>
<sequence length="71" mass="7774">MGQTAGSLPLKRFVNHPREVVNDALEGYLWTHPNVQLLDGYPEATCDGVVRTEHACWLCLLALAPTGCPNL</sequence>